<name>A0AA40G522_9HYME</name>
<accession>A0AA40G522</accession>
<reference evidence="1" key="1">
    <citation type="submission" date="2021-10" db="EMBL/GenBank/DDBJ databases">
        <title>Melipona bicolor Genome sequencing and assembly.</title>
        <authorList>
            <person name="Araujo N.S."/>
            <person name="Arias M.C."/>
        </authorList>
    </citation>
    <scope>NUCLEOTIDE SEQUENCE</scope>
    <source>
        <strain evidence="1">USP_2M_L1-L4_2017</strain>
        <tissue evidence="1">Whole body</tissue>
    </source>
</reference>
<proteinExistence type="predicted"/>
<organism evidence="1 2">
    <name type="scientific">Melipona bicolor</name>
    <dbReference type="NCBI Taxonomy" id="60889"/>
    <lineage>
        <taxon>Eukaryota</taxon>
        <taxon>Metazoa</taxon>
        <taxon>Ecdysozoa</taxon>
        <taxon>Arthropoda</taxon>
        <taxon>Hexapoda</taxon>
        <taxon>Insecta</taxon>
        <taxon>Pterygota</taxon>
        <taxon>Neoptera</taxon>
        <taxon>Endopterygota</taxon>
        <taxon>Hymenoptera</taxon>
        <taxon>Apocrita</taxon>
        <taxon>Aculeata</taxon>
        <taxon>Apoidea</taxon>
        <taxon>Anthophila</taxon>
        <taxon>Apidae</taxon>
        <taxon>Melipona</taxon>
    </lineage>
</organism>
<comment type="caution">
    <text evidence="1">The sequence shown here is derived from an EMBL/GenBank/DDBJ whole genome shotgun (WGS) entry which is preliminary data.</text>
</comment>
<dbReference type="EMBL" id="JAHYIQ010000006">
    <property type="protein sequence ID" value="KAK1131049.1"/>
    <property type="molecule type" value="Genomic_DNA"/>
</dbReference>
<evidence type="ECO:0000313" key="1">
    <source>
        <dbReference type="EMBL" id="KAK1131049.1"/>
    </source>
</evidence>
<gene>
    <name evidence="1" type="ORF">K0M31_017347</name>
</gene>
<sequence length="109" mass="12286">MTQNETSIYEFLHTFAHGIISGQFSDQAQLEIRRKSIRQTYTHSSEIAAENLFDISDSTVPVRLPSCRKVLSPEVLSHPTPDPIFILQLNFPKASLGPLLFAERTSSRL</sequence>
<keyword evidence="2" id="KW-1185">Reference proteome</keyword>
<evidence type="ECO:0000313" key="2">
    <source>
        <dbReference type="Proteomes" id="UP001177670"/>
    </source>
</evidence>
<dbReference type="AlphaFoldDB" id="A0AA40G522"/>
<dbReference type="Proteomes" id="UP001177670">
    <property type="component" value="Unassembled WGS sequence"/>
</dbReference>
<protein>
    <submittedName>
        <fullName evidence="1">Uncharacterized protein</fullName>
    </submittedName>
</protein>